<keyword evidence="4 7" id="KW-0472">Membrane</keyword>
<comment type="subcellular location">
    <subcellularLocation>
        <location evidence="1">Membrane</location>
        <topology evidence="1">Multi-pass membrane protein</topology>
    </subcellularLocation>
</comment>
<keyword evidence="3 7" id="KW-1133">Transmembrane helix</keyword>
<feature type="transmembrane region" description="Helical" evidence="7">
    <location>
        <begin position="91"/>
        <end position="109"/>
    </location>
</feature>
<evidence type="ECO:0000256" key="4">
    <source>
        <dbReference type="ARBA" id="ARBA00023136"/>
    </source>
</evidence>
<name>A0A1C4ZT26_9ACTN</name>
<keyword evidence="10" id="KW-1185">Reference proteome</keyword>
<dbReference type="RefSeq" id="WP_245670130.1">
    <property type="nucleotide sequence ID" value="NZ_FMCX01000006.1"/>
</dbReference>
<dbReference type="Pfam" id="PF13515">
    <property type="entry name" value="FUSC_2"/>
    <property type="match status" value="1"/>
</dbReference>
<evidence type="ECO:0000256" key="3">
    <source>
        <dbReference type="ARBA" id="ARBA00022989"/>
    </source>
</evidence>
<feature type="transmembrane region" description="Helical" evidence="7">
    <location>
        <begin position="66"/>
        <end position="84"/>
    </location>
</feature>
<proteinExistence type="predicted"/>
<dbReference type="STRING" id="262898.GA0070564_106286"/>
<feature type="compositionally biased region" description="Pro residues" evidence="6">
    <location>
        <begin position="396"/>
        <end position="405"/>
    </location>
</feature>
<feature type="domain" description="Integral membrane bound transporter" evidence="8">
    <location>
        <begin position="51"/>
        <end position="174"/>
    </location>
</feature>
<dbReference type="EMBL" id="FMCX01000006">
    <property type="protein sequence ID" value="SCF36123.1"/>
    <property type="molecule type" value="Genomic_DNA"/>
</dbReference>
<dbReference type="AlphaFoldDB" id="A0A1C4ZT26"/>
<evidence type="ECO:0000256" key="1">
    <source>
        <dbReference type="ARBA" id="ARBA00004141"/>
    </source>
</evidence>
<dbReference type="Proteomes" id="UP000199504">
    <property type="component" value="Unassembled WGS sequence"/>
</dbReference>
<reference evidence="10" key="1">
    <citation type="submission" date="2016-06" db="EMBL/GenBank/DDBJ databases">
        <authorList>
            <person name="Varghese N."/>
            <person name="Submissions Spin"/>
        </authorList>
    </citation>
    <scope>NUCLEOTIDE SEQUENCE [LARGE SCALE GENOMIC DNA]</scope>
    <source>
        <strain evidence="10">DSM 44830</strain>
    </source>
</reference>
<protein>
    <submittedName>
        <fullName evidence="9">Uncharacterized membrane protein YgaE, UPF0421/DUF939 family</fullName>
    </submittedName>
</protein>
<evidence type="ECO:0000256" key="6">
    <source>
        <dbReference type="SAM" id="MobiDB-lite"/>
    </source>
</evidence>
<evidence type="ECO:0000256" key="5">
    <source>
        <dbReference type="SAM" id="Coils"/>
    </source>
</evidence>
<evidence type="ECO:0000313" key="9">
    <source>
        <dbReference type="EMBL" id="SCF36123.1"/>
    </source>
</evidence>
<accession>A0A1C4ZT26</accession>
<feature type="transmembrane region" description="Helical" evidence="7">
    <location>
        <begin position="161"/>
        <end position="181"/>
    </location>
</feature>
<feature type="region of interest" description="Disordered" evidence="6">
    <location>
        <begin position="371"/>
        <end position="405"/>
    </location>
</feature>
<evidence type="ECO:0000256" key="7">
    <source>
        <dbReference type="SAM" id="Phobius"/>
    </source>
</evidence>
<evidence type="ECO:0000313" key="10">
    <source>
        <dbReference type="Proteomes" id="UP000199504"/>
    </source>
</evidence>
<keyword evidence="5" id="KW-0175">Coiled coil</keyword>
<gene>
    <name evidence="9" type="ORF">GA0070564_106286</name>
</gene>
<keyword evidence="2 7" id="KW-0812">Transmembrane</keyword>
<sequence length="405" mass="43103">MRDGRPDVDSARIAGAVAELRHRSKATLHDRLHRVRMTLGLAVQAGLAATLAWMVSHLLLGNPQPVFAPISAVGTLAASVGQRLRRTVELIVGVAVGVFLGDGLIYFLGTGGWQLGLVVTAAILLTIFFGASVAIVIQAAATAVLIVTLSPSTQNLEVPRFVDAFVGGGIALLVTAILLPLNPLRVINRAARPALDLLAGQLDVTAEALRNRDRASAQRALERLRENKEELATFTEAIEGAKETSTLSPARWHRRSELTHYAEAADPIDRAMRNSGTLIRRSVTMIEDEESIPGPMPDAVAHLAEAVRLLRHEFAVGAEPEQARERSLRAVSEAGRAYAEGVGFSGSVVIAQVRTTASDLLVASGIDQEEANRLVRQSFGDPEKATGPAEQQDSTPKPPTAPPVG</sequence>
<feature type="transmembrane region" description="Helical" evidence="7">
    <location>
        <begin position="39"/>
        <end position="60"/>
    </location>
</feature>
<evidence type="ECO:0000256" key="2">
    <source>
        <dbReference type="ARBA" id="ARBA00022692"/>
    </source>
</evidence>
<dbReference type="GO" id="GO:0016020">
    <property type="term" value="C:membrane"/>
    <property type="evidence" value="ECO:0007669"/>
    <property type="project" value="UniProtKB-SubCell"/>
</dbReference>
<feature type="transmembrane region" description="Helical" evidence="7">
    <location>
        <begin position="121"/>
        <end position="149"/>
    </location>
</feature>
<feature type="coiled-coil region" evidence="5">
    <location>
        <begin position="214"/>
        <end position="244"/>
    </location>
</feature>
<organism evidence="9 10">
    <name type="scientific">Micromonospora mirobrigensis</name>
    <dbReference type="NCBI Taxonomy" id="262898"/>
    <lineage>
        <taxon>Bacteria</taxon>
        <taxon>Bacillati</taxon>
        <taxon>Actinomycetota</taxon>
        <taxon>Actinomycetes</taxon>
        <taxon>Micromonosporales</taxon>
        <taxon>Micromonosporaceae</taxon>
        <taxon>Micromonospora</taxon>
    </lineage>
</organism>
<dbReference type="InterPro" id="IPR049453">
    <property type="entry name" value="Memb_transporter_dom"/>
</dbReference>
<evidence type="ECO:0000259" key="8">
    <source>
        <dbReference type="Pfam" id="PF13515"/>
    </source>
</evidence>